<comment type="caution">
    <text evidence="1">The sequence shown here is derived from an EMBL/GenBank/DDBJ whole genome shotgun (WGS) entry which is preliminary data.</text>
</comment>
<evidence type="ECO:0000313" key="1">
    <source>
        <dbReference type="EMBL" id="OHW62719.1"/>
    </source>
</evidence>
<dbReference type="RefSeq" id="WP_071061376.1">
    <property type="nucleotide sequence ID" value="NZ_MKIE01000002.1"/>
</dbReference>
<dbReference type="Proteomes" id="UP000180254">
    <property type="component" value="Unassembled WGS sequence"/>
</dbReference>
<reference evidence="1 2" key="1">
    <citation type="submission" date="2016-09" db="EMBL/GenBank/DDBJ databases">
        <title>Genome sequence of Eubacterium angustum.</title>
        <authorList>
            <person name="Poehlein A."/>
            <person name="Daniel R."/>
        </authorList>
    </citation>
    <scope>NUCLEOTIDE SEQUENCE [LARGE SCALE GENOMIC DNA]</scope>
    <source>
        <strain evidence="1 2">DSM 1989</strain>
    </source>
</reference>
<accession>A0A1S1VAG2</accession>
<keyword evidence="2" id="KW-1185">Reference proteome</keyword>
<dbReference type="EMBL" id="MKIE01000002">
    <property type="protein sequence ID" value="OHW62719.1"/>
    <property type="molecule type" value="Genomic_DNA"/>
</dbReference>
<sequence length="175" mass="19737">MSNLIAEVPGLYRVYSLDIFRKTPGVLFDAFPMEVIPGIDAIDRVLHQGSAHSPSSVGTVDRPWYMHLYQEDHLMVLFGTRFIELYSVAHGKVECFKITPHVIHLNGKLLYDGGAILVWPRHVFHRIVSGAEGSASINFASHCEGFDLDTNFNIYDLNTDTGEYRVIRKGSEDQQ</sequence>
<gene>
    <name evidence="1" type="ORF">EUAN_05030</name>
</gene>
<dbReference type="STRING" id="39480.EUAN_05030"/>
<protein>
    <submittedName>
        <fullName evidence="1">Uncharacterized protein</fullName>
    </submittedName>
</protein>
<dbReference type="OrthoDB" id="2081481at2"/>
<organism evidence="1 2">
    <name type="scientific">Andreesenia angusta</name>
    <dbReference type="NCBI Taxonomy" id="39480"/>
    <lineage>
        <taxon>Bacteria</taxon>
        <taxon>Bacillati</taxon>
        <taxon>Bacillota</taxon>
        <taxon>Tissierellia</taxon>
        <taxon>Tissierellales</taxon>
        <taxon>Gottschalkiaceae</taxon>
        <taxon>Andreesenia</taxon>
    </lineage>
</organism>
<dbReference type="AlphaFoldDB" id="A0A1S1VAG2"/>
<proteinExistence type="predicted"/>
<name>A0A1S1VAG2_9FIRM</name>
<evidence type="ECO:0000313" key="2">
    <source>
        <dbReference type="Proteomes" id="UP000180254"/>
    </source>
</evidence>